<accession>A0A1F6MC21</accession>
<name>A0A1F6MC21_9BACT</name>
<dbReference type="Proteomes" id="UP000177953">
    <property type="component" value="Unassembled WGS sequence"/>
</dbReference>
<dbReference type="EMBL" id="MFPU01000060">
    <property type="protein sequence ID" value="OGH69176.1"/>
    <property type="molecule type" value="Genomic_DNA"/>
</dbReference>
<reference evidence="2 3" key="1">
    <citation type="journal article" date="2016" name="Nat. Commun.">
        <title>Thousands of microbial genomes shed light on interconnected biogeochemical processes in an aquifer system.</title>
        <authorList>
            <person name="Anantharaman K."/>
            <person name="Brown C.T."/>
            <person name="Hug L.A."/>
            <person name="Sharon I."/>
            <person name="Castelle C.J."/>
            <person name="Probst A.J."/>
            <person name="Thomas B.C."/>
            <person name="Singh A."/>
            <person name="Wilkins M.J."/>
            <person name="Karaoz U."/>
            <person name="Brodie E.L."/>
            <person name="Williams K.H."/>
            <person name="Hubbard S.S."/>
            <person name="Banfield J.F."/>
        </authorList>
    </citation>
    <scope>NUCLEOTIDE SEQUENCE [LARGE SCALE GENOMIC DNA]</scope>
</reference>
<comment type="caution">
    <text evidence="2">The sequence shown here is derived from an EMBL/GenBank/DDBJ whole genome shotgun (WGS) entry which is preliminary data.</text>
</comment>
<feature type="compositionally biased region" description="Basic and acidic residues" evidence="1">
    <location>
        <begin position="54"/>
        <end position="74"/>
    </location>
</feature>
<evidence type="ECO:0000313" key="3">
    <source>
        <dbReference type="Proteomes" id="UP000177953"/>
    </source>
</evidence>
<organism evidence="2 3">
    <name type="scientific">Candidatus Magasanikbacteria bacterium RIFCSPHIGHO2_01_FULL_47_8</name>
    <dbReference type="NCBI Taxonomy" id="1798673"/>
    <lineage>
        <taxon>Bacteria</taxon>
        <taxon>Candidatus Magasanikiibacteriota</taxon>
    </lineage>
</organism>
<protein>
    <submittedName>
        <fullName evidence="2">Uncharacterized protein</fullName>
    </submittedName>
</protein>
<proteinExistence type="predicted"/>
<evidence type="ECO:0000313" key="2">
    <source>
        <dbReference type="EMBL" id="OGH69176.1"/>
    </source>
</evidence>
<evidence type="ECO:0000256" key="1">
    <source>
        <dbReference type="SAM" id="MobiDB-lite"/>
    </source>
</evidence>
<sequence>MCYNVLCKSLNHEKIISLRVPALGQTNSKDMTPGEWPSDVAREAQRMADLKKFQEQRQGEVDEARAGERAKQLEEEMLGADFNKDESSEEIEDQQKAA</sequence>
<feature type="region of interest" description="Disordered" evidence="1">
    <location>
        <begin position="54"/>
        <end position="98"/>
    </location>
</feature>
<gene>
    <name evidence="2" type="ORF">A2754_01145</name>
</gene>
<dbReference type="AlphaFoldDB" id="A0A1F6MC21"/>